<reference evidence="1 2" key="1">
    <citation type="submission" date="2016-10" db="EMBL/GenBank/DDBJ databases">
        <authorList>
            <person name="de Groot N.N."/>
        </authorList>
    </citation>
    <scope>NUCLEOTIDE SEQUENCE [LARGE SCALE GENOMIC DNA]</scope>
    <source>
        <strain evidence="1 2">Sb05</strain>
    </source>
</reference>
<accession>A0A1H0Z647</accession>
<organism evidence="1 2">
    <name type="scientific">Streptococcus equinus</name>
    <name type="common">Streptococcus bovis</name>
    <dbReference type="NCBI Taxonomy" id="1335"/>
    <lineage>
        <taxon>Bacteria</taxon>
        <taxon>Bacillati</taxon>
        <taxon>Bacillota</taxon>
        <taxon>Bacilli</taxon>
        <taxon>Lactobacillales</taxon>
        <taxon>Streptococcaceae</taxon>
        <taxon>Streptococcus</taxon>
    </lineage>
</organism>
<dbReference type="OrthoDB" id="9905652at2"/>
<sequence>MDNRELLENLSEMSSQLSKQAEELNQKFKLIDQYSSFNQENSSEFFATFGEEAKDLACEFQALLSYMTPKRI</sequence>
<proteinExistence type="predicted"/>
<protein>
    <submittedName>
        <fullName evidence="1">Uncharacterized protein</fullName>
    </submittedName>
</protein>
<dbReference type="Proteomes" id="UP000182870">
    <property type="component" value="Unassembled WGS sequence"/>
</dbReference>
<dbReference type="AlphaFoldDB" id="A0A1H0Z647"/>
<name>A0A1H0Z647_STREI</name>
<gene>
    <name evidence="1" type="ORF">SAMN05216392_1064</name>
</gene>
<dbReference type="EMBL" id="FNKE01000001">
    <property type="protein sequence ID" value="SDQ22939.1"/>
    <property type="molecule type" value="Genomic_DNA"/>
</dbReference>
<evidence type="ECO:0000313" key="1">
    <source>
        <dbReference type="EMBL" id="SDQ22939.1"/>
    </source>
</evidence>
<evidence type="ECO:0000313" key="2">
    <source>
        <dbReference type="Proteomes" id="UP000182870"/>
    </source>
</evidence>
<dbReference type="RefSeq" id="WP_074560731.1">
    <property type="nucleotide sequence ID" value="NZ_FNKE01000001.1"/>
</dbReference>